<dbReference type="EMBL" id="FUWW01000003">
    <property type="protein sequence ID" value="SJZ39334.1"/>
    <property type="molecule type" value="Genomic_DNA"/>
</dbReference>
<accession>A0A1T4KA58</accession>
<dbReference type="PROSITE" id="PS00211">
    <property type="entry name" value="ABC_TRANSPORTER_1"/>
    <property type="match status" value="1"/>
</dbReference>
<dbReference type="GO" id="GO:0005524">
    <property type="term" value="F:ATP binding"/>
    <property type="evidence" value="ECO:0007669"/>
    <property type="project" value="UniProtKB-KW"/>
</dbReference>
<dbReference type="GO" id="GO:0016887">
    <property type="term" value="F:ATP hydrolysis activity"/>
    <property type="evidence" value="ECO:0007669"/>
    <property type="project" value="InterPro"/>
</dbReference>
<dbReference type="RefSeq" id="WP_078767871.1">
    <property type="nucleotide sequence ID" value="NZ_FUWW01000003.1"/>
</dbReference>
<keyword evidence="2 5" id="KW-0067">ATP-binding</keyword>
<dbReference type="NCBIfam" id="NF000355">
    <property type="entry name" value="ribo_prot_ABC_F"/>
    <property type="match status" value="1"/>
</dbReference>
<dbReference type="AlphaFoldDB" id="A0A1T4KA58"/>
<keyword evidence="1" id="KW-0547">Nucleotide-binding</keyword>
<dbReference type="InterPro" id="IPR051309">
    <property type="entry name" value="ABCF_ATPase"/>
</dbReference>
<dbReference type="Proteomes" id="UP000190657">
    <property type="component" value="Unassembled WGS sequence"/>
</dbReference>
<protein>
    <submittedName>
        <fullName evidence="5">Lincosamide and streptogramin A transport system ATP-binding/permease protein</fullName>
    </submittedName>
</protein>
<feature type="coiled-coil region" evidence="3">
    <location>
        <begin position="202"/>
        <end position="229"/>
    </location>
</feature>
<feature type="domain" description="ABC transporter" evidence="4">
    <location>
        <begin position="4"/>
        <end position="213"/>
    </location>
</feature>
<dbReference type="PANTHER" id="PTHR42855:SF2">
    <property type="entry name" value="DRUG RESISTANCE ABC TRANSPORTER,ATP-BINDING PROTEIN"/>
    <property type="match status" value="1"/>
</dbReference>
<evidence type="ECO:0000256" key="2">
    <source>
        <dbReference type="ARBA" id="ARBA00022840"/>
    </source>
</evidence>
<dbReference type="Gene3D" id="3.40.50.300">
    <property type="entry name" value="P-loop containing nucleotide triphosphate hydrolases"/>
    <property type="match status" value="2"/>
</dbReference>
<dbReference type="STRING" id="290054.SAMN02745114_00369"/>
<proteinExistence type="predicted"/>
<reference evidence="5 6" key="1">
    <citation type="submission" date="2017-02" db="EMBL/GenBank/DDBJ databases">
        <authorList>
            <person name="Peterson S.W."/>
        </authorList>
    </citation>
    <scope>NUCLEOTIDE SEQUENCE [LARGE SCALE GENOMIC DNA]</scope>
    <source>
        <strain evidence="5 6">ATCC 51222</strain>
    </source>
</reference>
<dbReference type="InterPro" id="IPR017871">
    <property type="entry name" value="ABC_transporter-like_CS"/>
</dbReference>
<evidence type="ECO:0000259" key="4">
    <source>
        <dbReference type="PROSITE" id="PS50893"/>
    </source>
</evidence>
<sequence>MSMIKIENLTFSYPTSYDNVFENVSFQVDTDWKLGFVGRNGRGKTTFLNLLLGKYEYSGKILSSVQFDYFPYPVSDKNRITEDILQEVCPLAEEWELMRELSYLDVDVDVLWRPFETLSNGEQTKVLLAALFLNEGHFLLIDEPTNHLDAKARKSVATYLKKKKGFILVSHDRRFLDDCVDHILSINRANIEVQRGNFSSWMSNFERQQEFELAQNERLQKDIRRLQQSAKRSAVWSERVEASKIGAGDKGYVGHKAAKMMKRSKSIEARQQQTIEQKSALLKNVETAEALKIQPLNYHTDLIASLSNVVVYYDGISVCEPVSFEIRQGERIVLDGKNGSGKSSLLKLVVGQSIDYTGTVTLGSGLVISYVPQDTSYLCGTLSEFAEENNLDESLFKAILRKMDFERVQFEKDIKDFSGGQKKKVLIAKSLCEKAHLYVWDEPLNFIDVYSRMQIEQLITEFAPTMLLVEHDSVFRDTVASKIVNI</sequence>
<keyword evidence="3" id="KW-0175">Coiled coil</keyword>
<gene>
    <name evidence="5" type="ORF">SAMN02745114_00369</name>
</gene>
<dbReference type="OrthoDB" id="9801441at2"/>
<name>A0A1T4KA58_9FIRM</name>
<evidence type="ECO:0000313" key="5">
    <source>
        <dbReference type="EMBL" id="SJZ39334.1"/>
    </source>
</evidence>
<evidence type="ECO:0000256" key="3">
    <source>
        <dbReference type="SAM" id="Coils"/>
    </source>
</evidence>
<feature type="domain" description="ABC transporter" evidence="4">
    <location>
        <begin position="304"/>
        <end position="486"/>
    </location>
</feature>
<organism evidence="5 6">
    <name type="scientific">Eubacterium coprostanoligenes</name>
    <dbReference type="NCBI Taxonomy" id="290054"/>
    <lineage>
        <taxon>Bacteria</taxon>
        <taxon>Bacillati</taxon>
        <taxon>Bacillota</taxon>
        <taxon>Clostridia</taxon>
        <taxon>Eubacteriales</taxon>
        <taxon>Eubacteriaceae</taxon>
        <taxon>Eubacterium</taxon>
    </lineage>
</organism>
<dbReference type="InterPro" id="IPR003593">
    <property type="entry name" value="AAA+_ATPase"/>
</dbReference>
<dbReference type="PROSITE" id="PS50893">
    <property type="entry name" value="ABC_TRANSPORTER_2"/>
    <property type="match status" value="2"/>
</dbReference>
<dbReference type="SUPFAM" id="SSF52540">
    <property type="entry name" value="P-loop containing nucleoside triphosphate hydrolases"/>
    <property type="match status" value="2"/>
</dbReference>
<dbReference type="InterPro" id="IPR027417">
    <property type="entry name" value="P-loop_NTPase"/>
</dbReference>
<keyword evidence="6" id="KW-1185">Reference proteome</keyword>
<evidence type="ECO:0000313" key="6">
    <source>
        <dbReference type="Proteomes" id="UP000190657"/>
    </source>
</evidence>
<dbReference type="CDD" id="cd03221">
    <property type="entry name" value="ABCF_EF-3"/>
    <property type="match status" value="2"/>
</dbReference>
<dbReference type="InterPro" id="IPR003439">
    <property type="entry name" value="ABC_transporter-like_ATP-bd"/>
</dbReference>
<evidence type="ECO:0000256" key="1">
    <source>
        <dbReference type="ARBA" id="ARBA00022741"/>
    </source>
</evidence>
<dbReference type="PANTHER" id="PTHR42855">
    <property type="entry name" value="ABC TRANSPORTER ATP-BINDING SUBUNIT"/>
    <property type="match status" value="1"/>
</dbReference>
<dbReference type="Pfam" id="PF00005">
    <property type="entry name" value="ABC_tran"/>
    <property type="match status" value="2"/>
</dbReference>
<dbReference type="NCBIfam" id="NF000167">
    <property type="entry name" value="ABCF_Lsa_all"/>
    <property type="match status" value="1"/>
</dbReference>
<dbReference type="SMART" id="SM00382">
    <property type="entry name" value="AAA"/>
    <property type="match status" value="2"/>
</dbReference>